<evidence type="ECO:0000313" key="3">
    <source>
        <dbReference type="Proteomes" id="UP001516400"/>
    </source>
</evidence>
<proteinExistence type="predicted"/>
<name>A0ABD2MME6_9CUCU</name>
<accession>A0ABD2MME6</accession>
<organism evidence="2 3">
    <name type="scientific">Cryptolaemus montrouzieri</name>
    <dbReference type="NCBI Taxonomy" id="559131"/>
    <lineage>
        <taxon>Eukaryota</taxon>
        <taxon>Metazoa</taxon>
        <taxon>Ecdysozoa</taxon>
        <taxon>Arthropoda</taxon>
        <taxon>Hexapoda</taxon>
        <taxon>Insecta</taxon>
        <taxon>Pterygota</taxon>
        <taxon>Neoptera</taxon>
        <taxon>Endopterygota</taxon>
        <taxon>Coleoptera</taxon>
        <taxon>Polyphaga</taxon>
        <taxon>Cucujiformia</taxon>
        <taxon>Coccinelloidea</taxon>
        <taxon>Coccinellidae</taxon>
        <taxon>Scymninae</taxon>
        <taxon>Scymnini</taxon>
        <taxon>Cryptolaemus</taxon>
    </lineage>
</organism>
<dbReference type="Proteomes" id="UP001516400">
    <property type="component" value="Unassembled WGS sequence"/>
</dbReference>
<evidence type="ECO:0000256" key="1">
    <source>
        <dbReference type="SAM" id="Phobius"/>
    </source>
</evidence>
<gene>
    <name evidence="2" type="ORF">HHI36_011632</name>
</gene>
<keyword evidence="1" id="KW-0812">Transmembrane</keyword>
<dbReference type="EMBL" id="JABFTP020000001">
    <property type="protein sequence ID" value="KAL3267509.1"/>
    <property type="molecule type" value="Genomic_DNA"/>
</dbReference>
<keyword evidence="1" id="KW-0472">Membrane</keyword>
<protein>
    <submittedName>
        <fullName evidence="2">Uncharacterized protein</fullName>
    </submittedName>
</protein>
<reference evidence="2 3" key="1">
    <citation type="journal article" date="2021" name="BMC Biol.">
        <title>Horizontally acquired antibacterial genes associated with adaptive radiation of ladybird beetles.</title>
        <authorList>
            <person name="Li H.S."/>
            <person name="Tang X.F."/>
            <person name="Huang Y.H."/>
            <person name="Xu Z.Y."/>
            <person name="Chen M.L."/>
            <person name="Du X.Y."/>
            <person name="Qiu B.Y."/>
            <person name="Chen P.T."/>
            <person name="Zhang W."/>
            <person name="Slipinski A."/>
            <person name="Escalona H.E."/>
            <person name="Waterhouse R.M."/>
            <person name="Zwick A."/>
            <person name="Pang H."/>
        </authorList>
    </citation>
    <scope>NUCLEOTIDE SEQUENCE [LARGE SCALE GENOMIC DNA]</scope>
    <source>
        <strain evidence="2">SYSU2018</strain>
    </source>
</reference>
<comment type="caution">
    <text evidence="2">The sequence shown here is derived from an EMBL/GenBank/DDBJ whole genome shotgun (WGS) entry which is preliminary data.</text>
</comment>
<keyword evidence="3" id="KW-1185">Reference proteome</keyword>
<keyword evidence="1" id="KW-1133">Transmembrane helix</keyword>
<feature type="transmembrane region" description="Helical" evidence="1">
    <location>
        <begin position="295"/>
        <end position="314"/>
    </location>
</feature>
<dbReference type="AlphaFoldDB" id="A0ABD2MME6"/>
<sequence>MDKAPIARADKSTQVYSEELPNLYCMASTCAMHKSKSAWHTRKKLDSDSFNSPTSSNEILPAYILKDDSKKKSPSLNDDSIQTVSQLLFNTNLNDSELFKTHNVEQDLETMAIEQSQESEIHETTIEITKTTDLLTAPILGKETELLEAAKQEEKKKSKTEFRTWKYDRISRPNDDNLTFSSENWDFGSEIPENDDSGSDEPDLFAGPSKWNDEEFFESHENSRLLSFQRGFNLGSRGRGTIGSVASSCRSIDVPASIVPSVFITPNSIVNYLIQRKYYIINELKVFKSQLADESIMVSSLFLFLLYYIFYFILYCGIVHKCIC</sequence>
<evidence type="ECO:0000313" key="2">
    <source>
        <dbReference type="EMBL" id="KAL3267509.1"/>
    </source>
</evidence>